<gene>
    <name evidence="1" type="ORF">E2C01_021388</name>
</gene>
<evidence type="ECO:0000313" key="1">
    <source>
        <dbReference type="EMBL" id="MPC28193.1"/>
    </source>
</evidence>
<organism evidence="1 2">
    <name type="scientific">Portunus trituberculatus</name>
    <name type="common">Swimming crab</name>
    <name type="synonym">Neptunus trituberculatus</name>
    <dbReference type="NCBI Taxonomy" id="210409"/>
    <lineage>
        <taxon>Eukaryota</taxon>
        <taxon>Metazoa</taxon>
        <taxon>Ecdysozoa</taxon>
        <taxon>Arthropoda</taxon>
        <taxon>Crustacea</taxon>
        <taxon>Multicrustacea</taxon>
        <taxon>Malacostraca</taxon>
        <taxon>Eumalacostraca</taxon>
        <taxon>Eucarida</taxon>
        <taxon>Decapoda</taxon>
        <taxon>Pleocyemata</taxon>
        <taxon>Brachyura</taxon>
        <taxon>Eubrachyura</taxon>
        <taxon>Portunoidea</taxon>
        <taxon>Portunidae</taxon>
        <taxon>Portuninae</taxon>
        <taxon>Portunus</taxon>
    </lineage>
</organism>
<comment type="caution">
    <text evidence="1">The sequence shown here is derived from an EMBL/GenBank/DDBJ whole genome shotgun (WGS) entry which is preliminary data.</text>
</comment>
<sequence>MKNRSGNAEKKAERLKMRNILSRSAECMHLLSLLEEALRSPRMKGLSKICKLKSTHESNYEISSKIFIEGIGNN</sequence>
<dbReference type="Proteomes" id="UP000324222">
    <property type="component" value="Unassembled WGS sequence"/>
</dbReference>
<dbReference type="AlphaFoldDB" id="A0A5B7E4I7"/>
<dbReference type="EMBL" id="VSRR010001871">
    <property type="protein sequence ID" value="MPC28193.1"/>
    <property type="molecule type" value="Genomic_DNA"/>
</dbReference>
<accession>A0A5B7E4I7</accession>
<proteinExistence type="predicted"/>
<protein>
    <submittedName>
        <fullName evidence="1">Uncharacterized protein</fullName>
    </submittedName>
</protein>
<name>A0A5B7E4I7_PORTR</name>
<keyword evidence="2" id="KW-1185">Reference proteome</keyword>
<evidence type="ECO:0000313" key="2">
    <source>
        <dbReference type="Proteomes" id="UP000324222"/>
    </source>
</evidence>
<reference evidence="1 2" key="1">
    <citation type="submission" date="2019-05" db="EMBL/GenBank/DDBJ databases">
        <title>Another draft genome of Portunus trituberculatus and its Hox gene families provides insights of decapod evolution.</title>
        <authorList>
            <person name="Jeong J.-H."/>
            <person name="Song I."/>
            <person name="Kim S."/>
            <person name="Choi T."/>
            <person name="Kim D."/>
            <person name="Ryu S."/>
            <person name="Kim W."/>
        </authorList>
    </citation>
    <scope>NUCLEOTIDE SEQUENCE [LARGE SCALE GENOMIC DNA]</scope>
    <source>
        <tissue evidence="1">Muscle</tissue>
    </source>
</reference>